<reference evidence="1 2" key="1">
    <citation type="journal article" date="2019" name="Sci. Rep.">
        <title>Orb-weaving spider Araneus ventricosus genome elucidates the spidroin gene catalogue.</title>
        <authorList>
            <person name="Kono N."/>
            <person name="Nakamura H."/>
            <person name="Ohtoshi R."/>
            <person name="Moran D.A.P."/>
            <person name="Shinohara A."/>
            <person name="Yoshida Y."/>
            <person name="Fujiwara M."/>
            <person name="Mori M."/>
            <person name="Tomita M."/>
            <person name="Arakawa K."/>
        </authorList>
    </citation>
    <scope>NUCLEOTIDE SEQUENCE [LARGE SCALE GENOMIC DNA]</scope>
</reference>
<evidence type="ECO:0000313" key="2">
    <source>
        <dbReference type="Proteomes" id="UP000499080"/>
    </source>
</evidence>
<organism evidence="1 2">
    <name type="scientific">Araneus ventricosus</name>
    <name type="common">Orbweaver spider</name>
    <name type="synonym">Epeira ventricosa</name>
    <dbReference type="NCBI Taxonomy" id="182803"/>
    <lineage>
        <taxon>Eukaryota</taxon>
        <taxon>Metazoa</taxon>
        <taxon>Ecdysozoa</taxon>
        <taxon>Arthropoda</taxon>
        <taxon>Chelicerata</taxon>
        <taxon>Arachnida</taxon>
        <taxon>Araneae</taxon>
        <taxon>Araneomorphae</taxon>
        <taxon>Entelegynae</taxon>
        <taxon>Araneoidea</taxon>
        <taxon>Araneidae</taxon>
        <taxon>Araneus</taxon>
    </lineage>
</organism>
<protein>
    <submittedName>
        <fullName evidence="1">Uncharacterized protein</fullName>
    </submittedName>
</protein>
<sequence length="81" mass="8949">PRRQQDTFLGRRVVLSAAVKDLAQANGLLYLGLGPVLNIAPMPYPLASERIFVSAFGRKCPKQTTGQQLQELRKTPLRCSP</sequence>
<proteinExistence type="predicted"/>
<accession>A0A4Y2LQQ7</accession>
<gene>
    <name evidence="1" type="ORF">AVEN_109591_1</name>
</gene>
<feature type="non-terminal residue" evidence="1">
    <location>
        <position position="1"/>
    </location>
</feature>
<keyword evidence="2" id="KW-1185">Reference proteome</keyword>
<dbReference type="AlphaFoldDB" id="A0A4Y2LQQ7"/>
<evidence type="ECO:0000313" key="1">
    <source>
        <dbReference type="EMBL" id="GBN16804.1"/>
    </source>
</evidence>
<name>A0A4Y2LQQ7_ARAVE</name>
<comment type="caution">
    <text evidence="1">The sequence shown here is derived from an EMBL/GenBank/DDBJ whole genome shotgun (WGS) entry which is preliminary data.</text>
</comment>
<dbReference type="Proteomes" id="UP000499080">
    <property type="component" value="Unassembled WGS sequence"/>
</dbReference>
<dbReference type="EMBL" id="BGPR01006188">
    <property type="protein sequence ID" value="GBN16804.1"/>
    <property type="molecule type" value="Genomic_DNA"/>
</dbReference>